<name>A0A8H3XQL8_9EURO</name>
<sequence length="2569" mass="279801">MVFDSGTAAPEKAQEPVAGTEWDSDGGRGDTACLPIAIVGLSGRFPGSATDPSGLWNMLLSGRTAWTPGPGRRRFNMKAFQELSGNRAGTTTTGGAHFLREDIAAFDANFFGIHAVEATAMDPQQRLQLEVAYEAFENAGMTMDALWGSQTGVYVGQWAQDYHESVTRDPQHPPSYLVTGTGAAMTSNRISHFFNLHGPSFTVDTGCSASMVALHQAVQSLRAGETTQCFVGGVNLLLDPQRFTYGSQMKMVSREGRSFSFDARATGYGRGECCAGVVLKPLSAALRDGDPVRAVIRNSVLNQDGRTPGITVPSAKAQREAIWNAYQQANLDTHADYVEAHGTGTKVGDPIEASAIAAVLGQHRRPECALPIGSIKGNIGHTESAAGLAGLIKAVLMLEHGIIPAQANYQTCNPDIPLENWGLRIPVRAEKPDVLGRISVNSANGVHMASFGYGGTNAHIVVDSLDKVISHLSPSPARFSVTSSSTQKLRVFVISAASEKACQRACLRLARYLVLDHAGHRGEDDWLARVAYTLGNKRSTHRHQVALVASTVDDLVTQLMNAAHSPIPEKERKASARIALVFGGQGAQYPRMGCDLLQAHPVFAQSLERAREQLFRLGCPWDLISELRREETDSRINDPALSQPLTTAIQLALVDTLSSFGVFPCAVVGHSSGEIAATYAAHAISLEDAMTAAYFRGQLTSKLVTENLQSSPGGMMAVGAAPAVVEQHIRRVGTADGSIGIACYNSPSSVTVSGDSAAIDRLKHILDGEGIFNRKLSTNGAAYHSHHMERIKEAYESSLKALPAGTVGSSVRMFSTVTGKALDQKSLIDGHYWTQNLTSPVLFSQAFSSMCQQEFNGLPVDTLIEVGPHSQLAGPVKETLRALRGSLEGINYTHTLLRGAQDAAVTFLQCLTFLHISNGTVKLNDLNQDGPPARPLVDLPPYPFDHDRTYWHKSRLSETYRHRPHVPHELLGTLSLDVNRLEPKWRHFLSLKECPWLRNHRVQGQIVFPAAGYITMAVQAIRQHIYNTDPTSHVHSVRLRDISFGKALALSEDDPGPGQEICLSLRPQARSARESSSIWSEFRIFTVDSEQSWTEHCRGLIRTEADPVNEHYPLGVTPDDAKRIDKQCKRLTDPRKFYQIGDGVGLGWRSPFESLCAIRTSRHSTHVSVRVPNLPVAPGGMGDWLSPPALDAALFQSGVSLLFLEDGLQSPCMPVFVKQLRIANRSTEANTELVCAAKSCNNSKPSSILDVRVQQHSGGTESPVMVLEAEGIRLKTLPGAVADSRNSREICHGMEWVAWMDDKTTAHHCRDRCQAVVPSGSFAEQDRILNALALGHIQRALEEVPNPADIPDGYLRHQFAWMKTVAGRGTSHFGNSHSEIEMACLDLDLGPVGDVIARLGPHLSSILTCRTDPLSLLSQDNLLSRLYSTDDQRRCYSQMAAYCHELGRQASGLRVLEIGAGTASTTILILQALRKAGRSAVHQYDFTDISPGFFSAAKERLGDLADVVEFTVLDIERDPIKQGFAEGSYDLIIATNVIHATKHIDRTLRHVHSVLRPGGRFMMMEVTRETLYCNLVFGTLPGWWSGHDDGRTVAPTLTGPEWLRRLQQADFANAEVWFRDYAEDDGGKFSVFIAEAPSSSQSTADGAPLPTLRFVTTDANLSRVTNTDSKRWLQLLERELNTSQGSISAHSLLMSAPEDGFVIMLPEVAQQLCRSLDPKCWEQFKRWVLRVRTVLFVSISGTDNADEAETGLWAGLARTLHLEHADIRAVTLNLRCGPEQVLPKLVKVLPRLLRSATFDQSRLATEVEDEFAEEDDRLLVARAFHRPDISDYVRRVGQHAELGMVPFLGTGRPLTAELAVPGLLETLRWKDDLEAPELGPDDVRLELRAASINFKDVLIAAGQLESYFQLRNDCSGVVLDVGANMRDRFRPGDRVCALYSRAYTNYPVVHGDCCHVVPDAMSFAEAASLPIVGTTVYYCLIDKARLRNGDKILVHSAAGAVGQAAISLAQHIGAEVFATAGNEAKREFLQRRFGLAADHIHSSRTTAFAGRIKQVTDGYGVDVVLNSLGGEAFRESTNLVAPFGRFIEIGRKDLEDDALMPIEFLLRNVTFAYVDFSIIIEQDKALARRLLKSVVSLTATGSIQPVSLTTMPISEIERAFRHIQKGDHIGKIILTVEKDQQVKAIPPVPPPAELRPDASYLVVGGFGGLGRAMLSWMADHGARYLISFSRSGAVDPRSHDLISELEARGVHVLAKAGDVASSDDVASLTTVPGRSGFPPVRGIIQSGMVLQDALLGEMTCEDWQAALTPKVRGSLHLHHILGQDIDFFISLSSIVAMSGNIGQSNYAAACSVQDALARYRRAHGLPGYSINVGWVLDAGYVSENPQTAATLRRQGFSSSHLSELLALIEYAVTDGGRDEGNCVCSIGLAPSHGSLPSSGSVNQWFSQRRFAHLVRPEQTQSKMSGSSVDVSTLLSKISCFEDAVEVVCQTLLERLGKLLATPVESLSAAKSLDQYGVDSLVAVELHNWIIAYLRANITLVSVRGASSIYKLAQMVTKESALVPPDALRN</sequence>
<evidence type="ECO:0000313" key="13">
    <source>
        <dbReference type="EMBL" id="GFF58208.1"/>
    </source>
</evidence>
<dbReference type="Gene3D" id="3.30.70.3290">
    <property type="match status" value="1"/>
</dbReference>
<dbReference type="GO" id="GO:0004315">
    <property type="term" value="F:3-oxoacyl-[acyl-carrier-protein] synthase activity"/>
    <property type="evidence" value="ECO:0007669"/>
    <property type="project" value="InterPro"/>
</dbReference>
<dbReference type="Pfam" id="PF22621">
    <property type="entry name" value="CurL-like_PKS_C"/>
    <property type="match status" value="1"/>
</dbReference>
<dbReference type="EMBL" id="BLKC01000168">
    <property type="protein sequence ID" value="GFF58208.1"/>
    <property type="molecule type" value="Genomic_DNA"/>
</dbReference>
<dbReference type="SMART" id="SM00823">
    <property type="entry name" value="PKS_PP"/>
    <property type="match status" value="1"/>
</dbReference>
<dbReference type="Pfam" id="PF08659">
    <property type="entry name" value="KR"/>
    <property type="match status" value="1"/>
</dbReference>
<dbReference type="InterPro" id="IPR011032">
    <property type="entry name" value="GroES-like_sf"/>
</dbReference>
<dbReference type="CDD" id="cd02440">
    <property type="entry name" value="AdoMet_MTases"/>
    <property type="match status" value="1"/>
</dbReference>
<keyword evidence="5" id="KW-0560">Oxidoreductase</keyword>
<feature type="region of interest" description="C-terminal hotdog fold" evidence="8">
    <location>
        <begin position="1129"/>
        <end position="1283"/>
    </location>
</feature>
<dbReference type="InterPro" id="IPR036736">
    <property type="entry name" value="ACP-like_sf"/>
</dbReference>
<feature type="domain" description="Carrier" evidence="10">
    <location>
        <begin position="2481"/>
        <end position="2559"/>
    </location>
</feature>
<dbReference type="SMART" id="SM00827">
    <property type="entry name" value="PKS_AT"/>
    <property type="match status" value="1"/>
</dbReference>
<evidence type="ECO:0000256" key="3">
    <source>
        <dbReference type="ARBA" id="ARBA00022679"/>
    </source>
</evidence>
<dbReference type="InterPro" id="IPR042104">
    <property type="entry name" value="PKS_dehydratase_sf"/>
</dbReference>
<evidence type="ECO:0000256" key="9">
    <source>
        <dbReference type="SAM" id="MobiDB-lite"/>
    </source>
</evidence>
<dbReference type="InterPro" id="IPR057326">
    <property type="entry name" value="KR_dom"/>
</dbReference>
<evidence type="ECO:0000256" key="6">
    <source>
        <dbReference type="ARBA" id="ARBA00023268"/>
    </source>
</evidence>
<dbReference type="Pfam" id="PF13602">
    <property type="entry name" value="ADH_zinc_N_2"/>
    <property type="match status" value="1"/>
</dbReference>
<dbReference type="Pfam" id="PF14765">
    <property type="entry name" value="PS-DH"/>
    <property type="match status" value="1"/>
</dbReference>
<dbReference type="InterPro" id="IPR020841">
    <property type="entry name" value="PKS_Beta-ketoAc_synthase_dom"/>
</dbReference>
<dbReference type="InterPro" id="IPR049552">
    <property type="entry name" value="PKS_DH_N"/>
</dbReference>
<dbReference type="InterPro" id="IPR020843">
    <property type="entry name" value="ER"/>
</dbReference>
<dbReference type="InterPro" id="IPR020806">
    <property type="entry name" value="PKS_PP-bd"/>
</dbReference>
<dbReference type="InterPro" id="IPR036291">
    <property type="entry name" value="NAD(P)-bd_dom_sf"/>
</dbReference>
<dbReference type="GO" id="GO:0016491">
    <property type="term" value="F:oxidoreductase activity"/>
    <property type="evidence" value="ECO:0007669"/>
    <property type="project" value="UniProtKB-KW"/>
</dbReference>
<dbReference type="SUPFAM" id="SSF53335">
    <property type="entry name" value="S-adenosyl-L-methionine-dependent methyltransferases"/>
    <property type="match status" value="1"/>
</dbReference>
<evidence type="ECO:0000259" key="12">
    <source>
        <dbReference type="PROSITE" id="PS52019"/>
    </source>
</evidence>
<dbReference type="InterPro" id="IPR009081">
    <property type="entry name" value="PP-bd_ACP"/>
</dbReference>
<comment type="caution">
    <text evidence="8">Lacks conserved residue(s) required for the propagation of feature annotation.</text>
</comment>
<dbReference type="PROSITE" id="PS52004">
    <property type="entry name" value="KS3_2"/>
    <property type="match status" value="1"/>
</dbReference>
<evidence type="ECO:0000256" key="8">
    <source>
        <dbReference type="PROSITE-ProRule" id="PRU01363"/>
    </source>
</evidence>
<dbReference type="CDD" id="cd00833">
    <property type="entry name" value="PKS"/>
    <property type="match status" value="1"/>
</dbReference>
<dbReference type="SUPFAM" id="SSF47336">
    <property type="entry name" value="ACP-like"/>
    <property type="match status" value="1"/>
</dbReference>
<dbReference type="GO" id="GO:1901336">
    <property type="term" value="P:lactone biosynthetic process"/>
    <property type="evidence" value="ECO:0007669"/>
    <property type="project" value="UniProtKB-ARBA"/>
</dbReference>
<dbReference type="PROSITE" id="PS00606">
    <property type="entry name" value="KS3_1"/>
    <property type="match status" value="1"/>
</dbReference>
<dbReference type="Pfam" id="PF08240">
    <property type="entry name" value="ADH_N"/>
    <property type="match status" value="1"/>
</dbReference>
<protein>
    <submittedName>
        <fullName evidence="13">Lovastatin nonaketide synthase</fullName>
    </submittedName>
</protein>
<dbReference type="SMART" id="SM00826">
    <property type="entry name" value="PKS_DH"/>
    <property type="match status" value="1"/>
</dbReference>
<dbReference type="FunFam" id="3.40.50.720:FF:000209">
    <property type="entry name" value="Polyketide synthase Pks12"/>
    <property type="match status" value="1"/>
</dbReference>
<proteinExistence type="predicted"/>
<dbReference type="Gene3D" id="3.90.180.10">
    <property type="entry name" value="Medium-chain alcohol dehydrogenases, catalytic domain"/>
    <property type="match status" value="1"/>
</dbReference>
<evidence type="ECO:0000259" key="10">
    <source>
        <dbReference type="PROSITE" id="PS50075"/>
    </source>
</evidence>
<evidence type="ECO:0000256" key="5">
    <source>
        <dbReference type="ARBA" id="ARBA00023002"/>
    </source>
</evidence>
<dbReference type="GO" id="GO:0006633">
    <property type="term" value="P:fatty acid biosynthetic process"/>
    <property type="evidence" value="ECO:0007669"/>
    <property type="project" value="InterPro"/>
</dbReference>
<dbReference type="InterPro" id="IPR049900">
    <property type="entry name" value="PKS_mFAS_DH"/>
</dbReference>
<dbReference type="Pfam" id="PF21089">
    <property type="entry name" value="PKS_DH_N"/>
    <property type="match status" value="1"/>
</dbReference>
<keyword evidence="7" id="KW-0012">Acyltransferase</keyword>
<gene>
    <name evidence="13" type="ORF">IFM46972_11032</name>
</gene>
<keyword evidence="4" id="KW-0521">NADP</keyword>
<dbReference type="CDD" id="cd05195">
    <property type="entry name" value="enoyl_red"/>
    <property type="match status" value="1"/>
</dbReference>
<dbReference type="InterPro" id="IPR014030">
    <property type="entry name" value="Ketoacyl_synth_N"/>
</dbReference>
<feature type="region of interest" description="Disordered" evidence="9">
    <location>
        <begin position="1"/>
        <end position="26"/>
    </location>
</feature>
<dbReference type="PANTHER" id="PTHR43775">
    <property type="entry name" value="FATTY ACID SYNTHASE"/>
    <property type="match status" value="1"/>
</dbReference>
<evidence type="ECO:0000259" key="11">
    <source>
        <dbReference type="PROSITE" id="PS52004"/>
    </source>
</evidence>
<evidence type="ECO:0000313" key="14">
    <source>
        <dbReference type="Proteomes" id="UP000465221"/>
    </source>
</evidence>
<dbReference type="InterPro" id="IPR014031">
    <property type="entry name" value="Ketoacyl_synth_C"/>
</dbReference>
<dbReference type="SUPFAM" id="SSF52151">
    <property type="entry name" value="FabD/lysophospholipase-like"/>
    <property type="match status" value="1"/>
</dbReference>
<dbReference type="Pfam" id="PF02801">
    <property type="entry name" value="Ketoacyl-synt_C"/>
    <property type="match status" value="1"/>
</dbReference>
<feature type="region of interest" description="N-terminal hotdog fold" evidence="8">
    <location>
        <begin position="968"/>
        <end position="1108"/>
    </location>
</feature>
<dbReference type="Pfam" id="PF00109">
    <property type="entry name" value="ketoacyl-synt"/>
    <property type="match status" value="1"/>
</dbReference>
<dbReference type="PROSITE" id="PS50075">
    <property type="entry name" value="CARRIER"/>
    <property type="match status" value="1"/>
</dbReference>
<keyword evidence="2" id="KW-0597">Phosphoprotein</keyword>
<dbReference type="InterPro" id="IPR013154">
    <property type="entry name" value="ADH-like_N"/>
</dbReference>
<dbReference type="InterPro" id="IPR013968">
    <property type="entry name" value="PKS_KR"/>
</dbReference>
<dbReference type="Gene3D" id="3.40.50.720">
    <property type="entry name" value="NAD(P)-binding Rossmann-like Domain"/>
    <property type="match status" value="2"/>
</dbReference>
<dbReference type="SUPFAM" id="SSF53901">
    <property type="entry name" value="Thiolase-like"/>
    <property type="match status" value="1"/>
</dbReference>
<keyword evidence="6" id="KW-0511">Multifunctional enzyme</keyword>
<dbReference type="Gene3D" id="3.40.366.10">
    <property type="entry name" value="Malonyl-Coenzyme A Acyl Carrier Protein, domain 2"/>
    <property type="match status" value="1"/>
</dbReference>
<dbReference type="InterPro" id="IPR049551">
    <property type="entry name" value="PKS_DH_C"/>
</dbReference>
<dbReference type="SMART" id="SM00822">
    <property type="entry name" value="PKS_KR"/>
    <property type="match status" value="1"/>
</dbReference>
<evidence type="ECO:0000256" key="1">
    <source>
        <dbReference type="ARBA" id="ARBA00022450"/>
    </source>
</evidence>
<organism evidence="13 14">
    <name type="scientific">Aspergillus udagawae</name>
    <dbReference type="NCBI Taxonomy" id="91492"/>
    <lineage>
        <taxon>Eukaryota</taxon>
        <taxon>Fungi</taxon>
        <taxon>Dikarya</taxon>
        <taxon>Ascomycota</taxon>
        <taxon>Pezizomycotina</taxon>
        <taxon>Eurotiomycetes</taxon>
        <taxon>Eurotiomycetidae</taxon>
        <taxon>Eurotiales</taxon>
        <taxon>Aspergillaceae</taxon>
        <taxon>Aspergillus</taxon>
        <taxon>Aspergillus subgen. Fumigati</taxon>
    </lineage>
</organism>
<dbReference type="SUPFAM" id="SSF55048">
    <property type="entry name" value="Probable ACP-binding domain of malonyl-CoA ACP transacylase"/>
    <property type="match status" value="1"/>
</dbReference>
<dbReference type="SUPFAM" id="SSF51735">
    <property type="entry name" value="NAD(P)-binding Rossmann-fold domains"/>
    <property type="match status" value="2"/>
</dbReference>
<dbReference type="Pfam" id="PF23297">
    <property type="entry name" value="ACP_SdgA_C"/>
    <property type="match status" value="1"/>
</dbReference>
<dbReference type="SUPFAM" id="SSF50129">
    <property type="entry name" value="GroES-like"/>
    <property type="match status" value="1"/>
</dbReference>
<dbReference type="SMART" id="SM00825">
    <property type="entry name" value="PKS_KS"/>
    <property type="match status" value="1"/>
</dbReference>
<keyword evidence="1" id="KW-0596">Phosphopantetheine</keyword>
<dbReference type="Gene3D" id="3.40.50.150">
    <property type="entry name" value="Vaccinia Virus protein VP39"/>
    <property type="match status" value="1"/>
</dbReference>
<keyword evidence="3" id="KW-0808">Transferase</keyword>
<evidence type="ECO:0000256" key="2">
    <source>
        <dbReference type="ARBA" id="ARBA00022553"/>
    </source>
</evidence>
<dbReference type="Gene3D" id="1.10.1200.10">
    <property type="entry name" value="ACP-like"/>
    <property type="match status" value="1"/>
</dbReference>
<feature type="domain" description="PKS/mFAS DH" evidence="12">
    <location>
        <begin position="968"/>
        <end position="1283"/>
    </location>
</feature>
<evidence type="ECO:0000256" key="7">
    <source>
        <dbReference type="ARBA" id="ARBA00023315"/>
    </source>
</evidence>
<dbReference type="PROSITE" id="PS52019">
    <property type="entry name" value="PKS_MFAS_DH"/>
    <property type="match status" value="1"/>
</dbReference>
<comment type="caution">
    <text evidence="13">The sequence shown here is derived from an EMBL/GenBank/DDBJ whole genome shotgun (WGS) entry which is preliminary data.</text>
</comment>
<dbReference type="InterPro" id="IPR029063">
    <property type="entry name" value="SAM-dependent_MTases_sf"/>
</dbReference>
<dbReference type="InterPro" id="IPR016039">
    <property type="entry name" value="Thiolase-like"/>
</dbReference>
<dbReference type="InterPro" id="IPR020807">
    <property type="entry name" value="PKS_DH"/>
</dbReference>
<dbReference type="InterPro" id="IPR050091">
    <property type="entry name" value="PKS_NRPS_Biosynth_Enz"/>
</dbReference>
<dbReference type="InterPro" id="IPR013217">
    <property type="entry name" value="Methyltransf_12"/>
</dbReference>
<dbReference type="PANTHER" id="PTHR43775:SF29">
    <property type="entry name" value="ASPERFURANONE POLYKETIDE SYNTHASE AFOG-RELATED"/>
    <property type="match status" value="1"/>
</dbReference>
<dbReference type="InterPro" id="IPR016035">
    <property type="entry name" value="Acyl_Trfase/lysoPLipase"/>
</dbReference>
<dbReference type="GO" id="GO:0031177">
    <property type="term" value="F:phosphopantetheine binding"/>
    <property type="evidence" value="ECO:0007669"/>
    <property type="project" value="InterPro"/>
</dbReference>
<evidence type="ECO:0000256" key="4">
    <source>
        <dbReference type="ARBA" id="ARBA00022857"/>
    </source>
</evidence>
<reference evidence="13 14" key="1">
    <citation type="submission" date="2020-01" db="EMBL/GenBank/DDBJ databases">
        <title>Draft genome sequence of Aspergillus udagawae IFM 46972.</title>
        <authorList>
            <person name="Takahashi H."/>
            <person name="Yaguchi T."/>
        </authorList>
    </citation>
    <scope>NUCLEOTIDE SEQUENCE [LARGE SCALE GENOMIC DNA]</scope>
    <source>
        <strain evidence="13 14">IFM 46972</strain>
    </source>
</reference>
<accession>A0A8H3XQL8</accession>
<dbReference type="SMART" id="SM00829">
    <property type="entry name" value="PKS_ER"/>
    <property type="match status" value="1"/>
</dbReference>
<dbReference type="InterPro" id="IPR018201">
    <property type="entry name" value="Ketoacyl_synth_AS"/>
</dbReference>
<dbReference type="Gene3D" id="3.40.47.10">
    <property type="match status" value="1"/>
</dbReference>
<dbReference type="InterPro" id="IPR014043">
    <property type="entry name" value="Acyl_transferase_dom"/>
</dbReference>
<dbReference type="Gene3D" id="3.10.129.110">
    <property type="entry name" value="Polyketide synthase dehydratase"/>
    <property type="match status" value="1"/>
</dbReference>
<dbReference type="InterPro" id="IPR016036">
    <property type="entry name" value="Malonyl_transacylase_ACP-bd"/>
</dbReference>
<dbReference type="InterPro" id="IPR001227">
    <property type="entry name" value="Ac_transferase_dom_sf"/>
</dbReference>
<dbReference type="Proteomes" id="UP000465221">
    <property type="component" value="Unassembled WGS sequence"/>
</dbReference>
<dbReference type="GO" id="GO:0044550">
    <property type="term" value="P:secondary metabolite biosynthetic process"/>
    <property type="evidence" value="ECO:0007669"/>
    <property type="project" value="UniProtKB-ARBA"/>
</dbReference>
<feature type="domain" description="Ketosynthase family 3 (KS3)" evidence="11">
    <location>
        <begin position="33"/>
        <end position="464"/>
    </location>
</feature>
<dbReference type="GO" id="GO:0004312">
    <property type="term" value="F:fatty acid synthase activity"/>
    <property type="evidence" value="ECO:0007669"/>
    <property type="project" value="TreeGrafter"/>
</dbReference>
<dbReference type="Pfam" id="PF00698">
    <property type="entry name" value="Acyl_transf_1"/>
    <property type="match status" value="1"/>
</dbReference>
<dbReference type="Pfam" id="PF08242">
    <property type="entry name" value="Methyltransf_12"/>
    <property type="match status" value="1"/>
</dbReference>